<name>A0A319CDF7_9EURO</name>
<gene>
    <name evidence="2" type="ORF">BO82DRAFT_78457</name>
</gene>
<evidence type="ECO:0000256" key="1">
    <source>
        <dbReference type="SAM" id="MobiDB-lite"/>
    </source>
</evidence>
<proteinExistence type="predicted"/>
<dbReference type="AlphaFoldDB" id="A0A319CDF7"/>
<dbReference type="EMBL" id="KZ821700">
    <property type="protein sequence ID" value="PYH81711.1"/>
    <property type="molecule type" value="Genomic_DNA"/>
</dbReference>
<dbReference type="Proteomes" id="UP000248340">
    <property type="component" value="Unassembled WGS sequence"/>
</dbReference>
<evidence type="ECO:0000313" key="2">
    <source>
        <dbReference type="EMBL" id="PYH81711.1"/>
    </source>
</evidence>
<feature type="region of interest" description="Disordered" evidence="1">
    <location>
        <begin position="30"/>
        <end position="55"/>
    </location>
</feature>
<feature type="compositionally biased region" description="Polar residues" evidence="1">
    <location>
        <begin position="35"/>
        <end position="44"/>
    </location>
</feature>
<dbReference type="GeneID" id="37144290"/>
<accession>A0A319CDF7</accession>
<protein>
    <submittedName>
        <fullName evidence="2">Uncharacterized protein</fullName>
    </submittedName>
</protein>
<keyword evidence="3" id="KW-1185">Reference proteome</keyword>
<evidence type="ECO:0000313" key="3">
    <source>
        <dbReference type="Proteomes" id="UP000248340"/>
    </source>
</evidence>
<reference evidence="2 3" key="1">
    <citation type="submission" date="2016-12" db="EMBL/GenBank/DDBJ databases">
        <title>The genomes of Aspergillus section Nigri reveals drivers in fungal speciation.</title>
        <authorList>
            <consortium name="DOE Joint Genome Institute"/>
            <person name="Vesth T.C."/>
            <person name="Nybo J."/>
            <person name="Theobald S."/>
            <person name="Brandl J."/>
            <person name="Frisvad J.C."/>
            <person name="Nielsen K.F."/>
            <person name="Lyhne E.K."/>
            <person name="Kogle M.E."/>
            <person name="Kuo A."/>
            <person name="Riley R."/>
            <person name="Clum A."/>
            <person name="Nolan M."/>
            <person name="Lipzen A."/>
            <person name="Salamov A."/>
            <person name="Henrissat B."/>
            <person name="Wiebenga A."/>
            <person name="De Vries R.P."/>
            <person name="Grigoriev I.V."/>
            <person name="Mortensen U.H."/>
            <person name="Andersen M.R."/>
            <person name="Baker S.E."/>
        </authorList>
    </citation>
    <scope>NUCLEOTIDE SEQUENCE [LARGE SCALE GENOMIC DNA]</scope>
    <source>
        <strain evidence="2 3">CBS 121591</strain>
    </source>
</reference>
<dbReference type="RefSeq" id="XP_025491911.1">
    <property type="nucleotide sequence ID" value="XM_025641548.1"/>
</dbReference>
<dbReference type="VEuPathDB" id="FungiDB:BO82DRAFT_78457"/>
<sequence length="171" mass="19264">MMCRANTYLRYSVQYLVTFVTARQNNNRAIDRSGRTQAVQSPWSPTGPRKGRLPKKSSTCMPWLVGLRGVPTWRDDRRTSCRNSGDVNASPDIWCVYWYSILLPPSVFWRPANRATTITLILRHSRSRSIRVIQGICKGGNGNPASKIQSIRGSAIPARLRWREGSRGSSG</sequence>
<organism evidence="2 3">
    <name type="scientific">Aspergillus uvarum CBS 121591</name>
    <dbReference type="NCBI Taxonomy" id="1448315"/>
    <lineage>
        <taxon>Eukaryota</taxon>
        <taxon>Fungi</taxon>
        <taxon>Dikarya</taxon>
        <taxon>Ascomycota</taxon>
        <taxon>Pezizomycotina</taxon>
        <taxon>Eurotiomycetes</taxon>
        <taxon>Eurotiomycetidae</taxon>
        <taxon>Eurotiales</taxon>
        <taxon>Aspergillaceae</taxon>
        <taxon>Aspergillus</taxon>
        <taxon>Aspergillus subgen. Circumdati</taxon>
    </lineage>
</organism>